<accession>A0A7E5WT15</accession>
<dbReference type="GeneID" id="113505446"/>
<organism evidence="10 11">
    <name type="scientific">Trichoplusia ni</name>
    <name type="common">Cabbage looper</name>
    <dbReference type="NCBI Taxonomy" id="7111"/>
    <lineage>
        <taxon>Eukaryota</taxon>
        <taxon>Metazoa</taxon>
        <taxon>Ecdysozoa</taxon>
        <taxon>Arthropoda</taxon>
        <taxon>Hexapoda</taxon>
        <taxon>Insecta</taxon>
        <taxon>Pterygota</taxon>
        <taxon>Neoptera</taxon>
        <taxon>Endopterygota</taxon>
        <taxon>Lepidoptera</taxon>
        <taxon>Glossata</taxon>
        <taxon>Ditrysia</taxon>
        <taxon>Noctuoidea</taxon>
        <taxon>Noctuidae</taxon>
        <taxon>Plusiinae</taxon>
        <taxon>Trichoplusia</taxon>
    </lineage>
</organism>
<name>A0A7E5WT15_TRINI</name>
<evidence type="ECO:0000256" key="6">
    <source>
        <dbReference type="PROSITE-ProRule" id="PRU01263"/>
    </source>
</evidence>
<dbReference type="FunFam" id="3.30.160.60:FF:000110">
    <property type="entry name" value="Zinc finger protein-like"/>
    <property type="match status" value="1"/>
</dbReference>
<dbReference type="FunFam" id="3.30.160.60:FF:000100">
    <property type="entry name" value="Zinc finger 45-like"/>
    <property type="match status" value="1"/>
</dbReference>
<dbReference type="SMART" id="SM00868">
    <property type="entry name" value="zf-AD"/>
    <property type="match status" value="1"/>
</dbReference>
<dbReference type="RefSeq" id="XP_026743935.1">
    <property type="nucleotide sequence ID" value="XM_026888134.1"/>
</dbReference>
<proteinExistence type="predicted"/>
<evidence type="ECO:0000313" key="10">
    <source>
        <dbReference type="Proteomes" id="UP000322000"/>
    </source>
</evidence>
<dbReference type="PROSITE" id="PS00028">
    <property type="entry name" value="ZINC_FINGER_C2H2_1"/>
    <property type="match status" value="8"/>
</dbReference>
<protein>
    <submittedName>
        <fullName evidence="11">Zinc finger protein 43-like isoform X9</fullName>
    </submittedName>
</protein>
<dbReference type="InterPro" id="IPR036236">
    <property type="entry name" value="Znf_C2H2_sf"/>
</dbReference>
<evidence type="ECO:0000256" key="7">
    <source>
        <dbReference type="SAM" id="MobiDB-lite"/>
    </source>
</evidence>
<evidence type="ECO:0000256" key="2">
    <source>
        <dbReference type="ARBA" id="ARBA00022737"/>
    </source>
</evidence>
<dbReference type="AlphaFoldDB" id="A0A7E5WT15"/>
<feature type="domain" description="C2H2-type" evidence="8">
    <location>
        <begin position="466"/>
        <end position="494"/>
    </location>
</feature>
<keyword evidence="3 5" id="KW-0863">Zinc-finger</keyword>
<dbReference type="PROSITE" id="PS51915">
    <property type="entry name" value="ZAD"/>
    <property type="match status" value="1"/>
</dbReference>
<evidence type="ECO:0000256" key="3">
    <source>
        <dbReference type="ARBA" id="ARBA00022771"/>
    </source>
</evidence>
<evidence type="ECO:0000256" key="5">
    <source>
        <dbReference type="PROSITE-ProRule" id="PRU00042"/>
    </source>
</evidence>
<feature type="domain" description="C2H2-type" evidence="8">
    <location>
        <begin position="523"/>
        <end position="550"/>
    </location>
</feature>
<dbReference type="Pfam" id="PF00096">
    <property type="entry name" value="zf-C2H2"/>
    <property type="match status" value="4"/>
</dbReference>
<dbReference type="InterPro" id="IPR012934">
    <property type="entry name" value="Znf_AD"/>
</dbReference>
<evidence type="ECO:0000256" key="4">
    <source>
        <dbReference type="ARBA" id="ARBA00022833"/>
    </source>
</evidence>
<dbReference type="PANTHER" id="PTHR24379:SF121">
    <property type="entry name" value="C2H2-TYPE DOMAIN-CONTAINING PROTEIN"/>
    <property type="match status" value="1"/>
</dbReference>
<feature type="domain" description="C2H2-type" evidence="8">
    <location>
        <begin position="260"/>
        <end position="282"/>
    </location>
</feature>
<evidence type="ECO:0000259" key="8">
    <source>
        <dbReference type="PROSITE" id="PS50157"/>
    </source>
</evidence>
<feature type="domain" description="C2H2-type" evidence="8">
    <location>
        <begin position="550"/>
        <end position="578"/>
    </location>
</feature>
<dbReference type="Proteomes" id="UP000322000">
    <property type="component" value="Chromosome 26"/>
</dbReference>
<feature type="compositionally biased region" description="Basic and acidic residues" evidence="7">
    <location>
        <begin position="208"/>
        <end position="218"/>
    </location>
</feature>
<gene>
    <name evidence="11" type="primary">LOC113505446</name>
</gene>
<feature type="domain" description="C2H2-type" evidence="8">
    <location>
        <begin position="354"/>
        <end position="376"/>
    </location>
</feature>
<reference evidence="11" key="1">
    <citation type="submission" date="2025-08" db="UniProtKB">
        <authorList>
            <consortium name="RefSeq"/>
        </authorList>
    </citation>
    <scope>IDENTIFICATION</scope>
</reference>
<sequence>MDTKNTDWRAGPNVCRCCLTEGCYKDISTEYFWMGKREVYAEMLSDTLNLSIAYSQSGGPNSHSRLICELCISRLRDASDFRRQVVECEKTFIQHLDATGTSETEVLVEPIDSSVKLEQVKQEKRVSDDEFDDRIDFDDDDDDLDDQPLTTLASKIPKKESEDLLEILDTTKPAEKRKSTTKTKASPAKKSKTVKKDTVKATASKVAAKGEKKKKGDDSPDGNNSNVSKKPAERAVRRKQTVALLQASTICPFKFINSKFVCFYCSEKFSDPDDLRHHTSEHKLTTKEVTDALIKLKTRDPVKVDITFMGCKLCDEPIPDFIYLKTHLYDKHGTKVNLDTNDECLPFKIYLNEYECTFCSQKYATFKPLNEHINVHFKNYLCKECGAGFITPDRLYSHKAIHEDGQHSCEDCPKKFRHLKALKKHIRDVHNKAECNRCPYCDETFKKYREKKTHLISVHGFFFEEFKCDLCPKVFTLKGKLDVHKKQVHFQIKNHTCEECDLKFYQKSDLKDHMLTHSGERKYQCDICKKCFSQKKYVRFHLKVHDRSDVFCRFCKRKFSHSFRLRIHMKRKHPKHKSKVFM</sequence>
<feature type="binding site" evidence="6">
    <location>
        <position position="71"/>
    </location>
    <ligand>
        <name>Zn(2+)</name>
        <dbReference type="ChEBI" id="CHEBI:29105"/>
    </ligand>
</feature>
<feature type="compositionally biased region" description="Acidic residues" evidence="7">
    <location>
        <begin position="131"/>
        <end position="146"/>
    </location>
</feature>
<keyword evidence="2" id="KW-0677">Repeat</keyword>
<feature type="binding site" evidence="6">
    <location>
        <position position="68"/>
    </location>
    <ligand>
        <name>Zn(2+)</name>
        <dbReference type="ChEBI" id="CHEBI:29105"/>
    </ligand>
</feature>
<feature type="domain" description="C2H2-type" evidence="8">
    <location>
        <begin position="407"/>
        <end position="435"/>
    </location>
</feature>
<feature type="binding site" evidence="6">
    <location>
        <position position="15"/>
    </location>
    <ligand>
        <name>Zn(2+)</name>
        <dbReference type="ChEBI" id="CHEBI:29105"/>
    </ligand>
</feature>
<dbReference type="GO" id="GO:0005634">
    <property type="term" value="C:nucleus"/>
    <property type="evidence" value="ECO:0007669"/>
    <property type="project" value="InterPro"/>
</dbReference>
<evidence type="ECO:0000313" key="11">
    <source>
        <dbReference type="RefSeq" id="XP_026743935.1"/>
    </source>
</evidence>
<keyword evidence="1 6" id="KW-0479">Metal-binding</keyword>
<dbReference type="GO" id="GO:0008270">
    <property type="term" value="F:zinc ion binding"/>
    <property type="evidence" value="ECO:0007669"/>
    <property type="project" value="UniProtKB-UniRule"/>
</dbReference>
<feature type="domain" description="C2H2-type" evidence="8">
    <location>
        <begin position="495"/>
        <end position="522"/>
    </location>
</feature>
<dbReference type="PANTHER" id="PTHR24379">
    <property type="entry name" value="KRAB AND ZINC FINGER DOMAIN-CONTAINING"/>
    <property type="match status" value="1"/>
</dbReference>
<dbReference type="InterPro" id="IPR013087">
    <property type="entry name" value="Znf_C2H2_type"/>
</dbReference>
<dbReference type="Pfam" id="PF07776">
    <property type="entry name" value="zf-AD"/>
    <property type="match status" value="1"/>
</dbReference>
<feature type="domain" description="ZAD" evidence="9">
    <location>
        <begin position="13"/>
        <end position="95"/>
    </location>
</feature>
<evidence type="ECO:0000256" key="1">
    <source>
        <dbReference type="ARBA" id="ARBA00022723"/>
    </source>
</evidence>
<feature type="binding site" evidence="6">
    <location>
        <position position="18"/>
    </location>
    <ligand>
        <name>Zn(2+)</name>
        <dbReference type="ChEBI" id="CHEBI:29105"/>
    </ligand>
</feature>
<dbReference type="PROSITE" id="PS50157">
    <property type="entry name" value="ZINC_FINGER_C2H2_2"/>
    <property type="match status" value="8"/>
</dbReference>
<keyword evidence="10" id="KW-1185">Reference proteome</keyword>
<dbReference type="Gene3D" id="3.30.160.60">
    <property type="entry name" value="Classic Zinc Finger"/>
    <property type="match status" value="5"/>
</dbReference>
<dbReference type="SUPFAM" id="SSF57667">
    <property type="entry name" value="beta-beta-alpha zinc fingers"/>
    <property type="match status" value="4"/>
</dbReference>
<evidence type="ECO:0000259" key="9">
    <source>
        <dbReference type="PROSITE" id="PS51915"/>
    </source>
</evidence>
<keyword evidence="4 6" id="KW-0862">Zinc</keyword>
<dbReference type="SMART" id="SM00355">
    <property type="entry name" value="ZnF_C2H2"/>
    <property type="match status" value="10"/>
</dbReference>
<feature type="region of interest" description="Disordered" evidence="7">
    <location>
        <begin position="131"/>
        <end position="235"/>
    </location>
</feature>
<feature type="domain" description="C2H2-type" evidence="8">
    <location>
        <begin position="380"/>
        <end position="407"/>
    </location>
</feature>